<feature type="compositionally biased region" description="Polar residues" evidence="1">
    <location>
        <begin position="1"/>
        <end position="13"/>
    </location>
</feature>
<dbReference type="Proteomes" id="UP000694501">
    <property type="component" value="Unassembled WGS sequence"/>
</dbReference>
<sequence>MSHQRGTESTGADQSALRDRLAALRGPGRQPRPLDSRALTALAANPGCSRRALLDSAGVDKAALAEVLGAPANFGQSQFAFARGHAFEAGATRDGGAELVRLLCAHTGQAPPDPQLLECPDLTAEGPEGRIERTREALALAQARGQTGAEGGPGGWSVLLHPMVRLTVAGAPVCLEPDALVVDGDGGVTIVEIKSFPILDGSAAPTKVGAATRQAAVYGLALEAMEVRAAESVLLVCPKDFSNLPTAALVDMRKQLAAVRRQLRRLTRVEELTAALPAGTSFDLDLPPDRLAGAVDSVPAAYAPECLAGCDLAFHCRSQARTGNDPAVLGRGTRAELGALTTVKAALDAAHSDPPPPEPSDPTHPAGPSDPPDPAVLALRRAARLRAEVLGGDGAAGADGAGPAGGGPCR</sequence>
<name>A0A949JEX0_9ACTN</name>
<reference evidence="2" key="1">
    <citation type="submission" date="2021-06" db="EMBL/GenBank/DDBJ databases">
        <title>Sequencing of actinobacteria type strains.</title>
        <authorList>
            <person name="Nguyen G.-S."/>
            <person name="Wentzel A."/>
        </authorList>
    </citation>
    <scope>NUCLEOTIDE SEQUENCE</scope>
    <source>
        <strain evidence="2">P38-E01</strain>
    </source>
</reference>
<feature type="region of interest" description="Disordered" evidence="1">
    <location>
        <begin position="391"/>
        <end position="410"/>
    </location>
</feature>
<evidence type="ECO:0000256" key="1">
    <source>
        <dbReference type="SAM" id="MobiDB-lite"/>
    </source>
</evidence>
<dbReference type="AlphaFoldDB" id="A0A949JEX0"/>
<protein>
    <recommendedName>
        <fullName evidence="4">Secreted protein</fullName>
    </recommendedName>
</protein>
<feature type="region of interest" description="Disordered" evidence="1">
    <location>
        <begin position="349"/>
        <end position="377"/>
    </location>
</feature>
<evidence type="ECO:0008006" key="4">
    <source>
        <dbReference type="Google" id="ProtNLM"/>
    </source>
</evidence>
<evidence type="ECO:0000313" key="2">
    <source>
        <dbReference type="EMBL" id="MBU7598772.1"/>
    </source>
</evidence>
<dbReference type="EMBL" id="JAELVF020000001">
    <property type="protein sequence ID" value="MBU7598772.1"/>
    <property type="molecule type" value="Genomic_DNA"/>
</dbReference>
<comment type="caution">
    <text evidence="2">The sequence shown here is derived from an EMBL/GenBank/DDBJ whole genome shotgun (WGS) entry which is preliminary data.</text>
</comment>
<proteinExistence type="predicted"/>
<keyword evidence="3" id="KW-1185">Reference proteome</keyword>
<feature type="region of interest" description="Disordered" evidence="1">
    <location>
        <begin position="1"/>
        <end position="37"/>
    </location>
</feature>
<dbReference type="RefSeq" id="WP_211038676.1">
    <property type="nucleotide sequence ID" value="NZ_JAELVF020000001.1"/>
</dbReference>
<gene>
    <name evidence="2" type="ORF">JGS22_014420</name>
</gene>
<organism evidence="2 3">
    <name type="scientific">Streptomyces tardus</name>
    <dbReference type="NCBI Taxonomy" id="2780544"/>
    <lineage>
        <taxon>Bacteria</taxon>
        <taxon>Bacillati</taxon>
        <taxon>Actinomycetota</taxon>
        <taxon>Actinomycetes</taxon>
        <taxon>Kitasatosporales</taxon>
        <taxon>Streptomycetaceae</taxon>
        <taxon>Streptomyces</taxon>
    </lineage>
</organism>
<evidence type="ECO:0000313" key="3">
    <source>
        <dbReference type="Proteomes" id="UP000694501"/>
    </source>
</evidence>
<feature type="compositionally biased region" description="Pro residues" evidence="1">
    <location>
        <begin position="353"/>
        <end position="362"/>
    </location>
</feature>
<accession>A0A949JEX0</accession>